<reference evidence="4 5" key="2">
    <citation type="submission" date="2018-11" db="EMBL/GenBank/DDBJ databases">
        <authorList>
            <consortium name="Pathogen Informatics"/>
        </authorList>
    </citation>
    <scope>NUCLEOTIDE SEQUENCE [LARGE SCALE GENOMIC DNA]</scope>
</reference>
<accession>A0A0M3K6H8</accession>
<keyword evidence="3" id="KW-0732">Signal</keyword>
<dbReference type="EMBL" id="UYRR01032709">
    <property type="protein sequence ID" value="VDK56560.1"/>
    <property type="molecule type" value="Genomic_DNA"/>
</dbReference>
<comment type="subcellular location">
    <subcellularLocation>
        <location evidence="1">Secreted</location>
    </subcellularLocation>
</comment>
<proteinExistence type="predicted"/>
<gene>
    <name evidence="4" type="ORF">ASIM_LOCUS15976</name>
</gene>
<dbReference type="OrthoDB" id="5785123at2759"/>
<name>A0A0M3K6H8_ANISI</name>
<dbReference type="WBParaSite" id="ASIM_0001656901-mRNA-1">
    <property type="protein sequence ID" value="ASIM_0001656901-mRNA-1"/>
    <property type="gene ID" value="ASIM_0001656901"/>
</dbReference>
<dbReference type="GO" id="GO:0005576">
    <property type="term" value="C:extracellular region"/>
    <property type="evidence" value="ECO:0007669"/>
    <property type="project" value="UniProtKB-SubCell"/>
</dbReference>
<dbReference type="Proteomes" id="UP000267096">
    <property type="component" value="Unassembled WGS sequence"/>
</dbReference>
<evidence type="ECO:0000256" key="1">
    <source>
        <dbReference type="ARBA" id="ARBA00004613"/>
    </source>
</evidence>
<protein>
    <submittedName>
        <fullName evidence="6">TIL domain-containing protein</fullName>
    </submittedName>
</protein>
<keyword evidence="2" id="KW-0964">Secreted</keyword>
<keyword evidence="5" id="KW-1185">Reference proteome</keyword>
<dbReference type="Pfam" id="PF03128">
    <property type="entry name" value="CXCXC"/>
    <property type="match status" value="1"/>
</dbReference>
<reference evidence="6" key="1">
    <citation type="submission" date="2017-02" db="UniProtKB">
        <authorList>
            <consortium name="WormBaseParasite"/>
        </authorList>
    </citation>
    <scope>IDENTIFICATION</scope>
</reference>
<evidence type="ECO:0000313" key="4">
    <source>
        <dbReference type="EMBL" id="VDK56560.1"/>
    </source>
</evidence>
<sequence length="129" mass="14411">MVYAGHNRFLINQTLNITMQQHRACSCRDCALEGPLPECDGGQVIGPSCTCECSNQMQKTDCKGVNKYWNEDTCTCGCQITHCPRGTIINRSKCACDGLMRRPHDGVNFRLDVSKLPRLRTYVRARPGA</sequence>
<evidence type="ECO:0000256" key="2">
    <source>
        <dbReference type="ARBA" id="ARBA00022525"/>
    </source>
</evidence>
<evidence type="ECO:0000313" key="6">
    <source>
        <dbReference type="WBParaSite" id="ASIM_0001656901-mRNA-1"/>
    </source>
</evidence>
<dbReference type="AlphaFoldDB" id="A0A0M3K6H8"/>
<organism evidence="6">
    <name type="scientific">Anisakis simplex</name>
    <name type="common">Herring worm</name>
    <dbReference type="NCBI Taxonomy" id="6269"/>
    <lineage>
        <taxon>Eukaryota</taxon>
        <taxon>Metazoa</taxon>
        <taxon>Ecdysozoa</taxon>
        <taxon>Nematoda</taxon>
        <taxon>Chromadorea</taxon>
        <taxon>Rhabditida</taxon>
        <taxon>Spirurina</taxon>
        <taxon>Ascaridomorpha</taxon>
        <taxon>Ascaridoidea</taxon>
        <taxon>Anisakidae</taxon>
        <taxon>Anisakis</taxon>
        <taxon>Anisakis simplex complex</taxon>
    </lineage>
</organism>
<evidence type="ECO:0000256" key="3">
    <source>
        <dbReference type="ARBA" id="ARBA00022729"/>
    </source>
</evidence>
<dbReference type="InterPro" id="IPR004153">
    <property type="entry name" value="CXCXC_repeat"/>
</dbReference>
<evidence type="ECO:0000313" key="5">
    <source>
        <dbReference type="Proteomes" id="UP000267096"/>
    </source>
</evidence>